<proteinExistence type="predicted"/>
<dbReference type="Proteomes" id="UP000824334">
    <property type="component" value="Chromosome"/>
</dbReference>
<dbReference type="PANTHER" id="PTHR30069">
    <property type="entry name" value="TONB-DEPENDENT OUTER MEMBRANE RECEPTOR"/>
    <property type="match status" value="1"/>
</dbReference>
<dbReference type="PANTHER" id="PTHR30069:SF36">
    <property type="entry name" value="BLL6948 PROTEIN"/>
    <property type="match status" value="1"/>
</dbReference>
<accession>A0ABX8TGX0</accession>
<dbReference type="InterPro" id="IPR000531">
    <property type="entry name" value="Beta-barrel_TonB"/>
</dbReference>
<evidence type="ECO:0000313" key="2">
    <source>
        <dbReference type="EMBL" id="QYC10481.1"/>
    </source>
</evidence>
<gene>
    <name evidence="2" type="ORF">KWG56_00155</name>
</gene>
<dbReference type="InterPro" id="IPR039426">
    <property type="entry name" value="TonB-dep_rcpt-like"/>
</dbReference>
<dbReference type="EMBL" id="CP080034">
    <property type="protein sequence ID" value="QYC10481.1"/>
    <property type="molecule type" value="Genomic_DNA"/>
</dbReference>
<organism evidence="2 3">
    <name type="scientific">Brevundimonas nasdae</name>
    <dbReference type="NCBI Taxonomy" id="172043"/>
    <lineage>
        <taxon>Bacteria</taxon>
        <taxon>Pseudomonadati</taxon>
        <taxon>Pseudomonadota</taxon>
        <taxon>Alphaproteobacteria</taxon>
        <taxon>Caulobacterales</taxon>
        <taxon>Caulobacteraceae</taxon>
        <taxon>Brevundimonas</taxon>
    </lineage>
</organism>
<sequence>MRHASAYGKYTRDTGWGVLRASLSIYDATWRPTEQIPERAIGNEVKDAYGAIDKSLTGSTQRQILSVRLDGDNWRATAYAQHYEWAMISNFTFFLEDPVNGDELEQSEKLNTYGGRLERTFHLGDRLSSVVGVEGRYDDIARVGLFQAVDGQRFANKGEFAVDEASAALYAEATWRPVDRLALFAGARSDAYRFRTRALGPEAWSGKVSETLVSPKLGANYEVSPGLALYGNWGRGFHSNDARGVTAPGDPAPGLVVGDGSEAGVRLERGGLVATANYWRMKVDSELIYVGDAGSVEPSSASRRHGYELTAFWRPSSWLAVDGVWTWSHARFTDSPGEDYIPGALENAGELGVSAIFPSWNAAVRVRHLGPHALVEDNSLRTSSATVVNLRAAWTPKPFEVFVDLLNIFDTDKKDIEYYYASRLQGEPLDGVEGIHSRAMEPRMIRVGIKATF</sequence>
<protein>
    <submittedName>
        <fullName evidence="2">TonB-dependent receptor</fullName>
    </submittedName>
</protein>
<name>A0ABX8TGX0_9CAUL</name>
<evidence type="ECO:0000313" key="3">
    <source>
        <dbReference type="Proteomes" id="UP000824334"/>
    </source>
</evidence>
<dbReference type="GeneID" id="94373655"/>
<reference evidence="2 3" key="1">
    <citation type="submission" date="2021-07" db="EMBL/GenBank/DDBJ databases">
        <title>Isolation and characterization of bacteria from a gold mining with a capacity of golden bioaccumulation.</title>
        <authorList>
            <person name="Yang X.J."/>
        </authorList>
    </citation>
    <scope>NUCLEOTIDE SEQUENCE [LARGE SCALE GENOMIC DNA]</scope>
    <source>
        <strain evidence="2 3">Au29</strain>
    </source>
</reference>
<keyword evidence="2" id="KW-0675">Receptor</keyword>
<feature type="domain" description="TonB-dependent receptor-like beta-barrel" evidence="1">
    <location>
        <begin position="7"/>
        <end position="407"/>
    </location>
</feature>
<evidence type="ECO:0000259" key="1">
    <source>
        <dbReference type="Pfam" id="PF00593"/>
    </source>
</evidence>
<keyword evidence="3" id="KW-1185">Reference proteome</keyword>
<dbReference type="RefSeq" id="WP_219353245.1">
    <property type="nucleotide sequence ID" value="NZ_CP080034.1"/>
</dbReference>
<dbReference type="Pfam" id="PF00593">
    <property type="entry name" value="TonB_dep_Rec_b-barrel"/>
    <property type="match status" value="1"/>
</dbReference>